<protein>
    <submittedName>
        <fullName evidence="2">Uncharacterized protein</fullName>
    </submittedName>
</protein>
<proteinExistence type="predicted"/>
<sequence>MLSVPHRNLERKRVGTGIPRKPARDAPSVDFLRNRTFLLLGEWGGRNLVGQENNFLLDSHGRGTIEKVYVLTAEGWVVGVCGAGRGAKHQVDLRYAWVSTG</sequence>
<reference evidence="2" key="1">
    <citation type="submission" date="2021-01" db="EMBL/GenBank/DDBJ databases">
        <title>Chromosome-level genome assembly of a human fungal pathogen reveals clustering of transcriptionally co-regulated genes.</title>
        <authorList>
            <person name="Voorhies M."/>
            <person name="Cohen S."/>
            <person name="Shea T.P."/>
            <person name="Petrus S."/>
            <person name="Munoz J.F."/>
            <person name="Poplawski S."/>
            <person name="Goldman W.E."/>
            <person name="Michael T."/>
            <person name="Cuomo C.A."/>
            <person name="Sil A."/>
            <person name="Beyhan S."/>
        </authorList>
    </citation>
    <scope>NUCLEOTIDE SEQUENCE</scope>
    <source>
        <strain evidence="2">H88</strain>
    </source>
</reference>
<dbReference type="AlphaFoldDB" id="A0A8A1LPS6"/>
<evidence type="ECO:0000313" key="3">
    <source>
        <dbReference type="Proteomes" id="UP000663419"/>
    </source>
</evidence>
<accession>A0A8A1LPS6</accession>
<evidence type="ECO:0000256" key="1">
    <source>
        <dbReference type="SAM" id="MobiDB-lite"/>
    </source>
</evidence>
<dbReference type="Proteomes" id="UP000663419">
    <property type="component" value="Chromosome 3"/>
</dbReference>
<feature type="region of interest" description="Disordered" evidence="1">
    <location>
        <begin position="1"/>
        <end position="25"/>
    </location>
</feature>
<gene>
    <name evidence="2" type="ORF">I7I53_01448</name>
</gene>
<evidence type="ECO:0000313" key="2">
    <source>
        <dbReference type="EMBL" id="QSS54012.1"/>
    </source>
</evidence>
<name>A0A8A1LPS6_AJEC8</name>
<dbReference type="VEuPathDB" id="FungiDB:I7I53_01448"/>
<dbReference type="EMBL" id="CP069104">
    <property type="protein sequence ID" value="QSS54012.1"/>
    <property type="molecule type" value="Genomic_DNA"/>
</dbReference>
<organism evidence="2 3">
    <name type="scientific">Ajellomyces capsulatus (strain H88)</name>
    <name type="common">Darling's disease fungus</name>
    <name type="synonym">Histoplasma capsulatum</name>
    <dbReference type="NCBI Taxonomy" id="544711"/>
    <lineage>
        <taxon>Eukaryota</taxon>
        <taxon>Fungi</taxon>
        <taxon>Dikarya</taxon>
        <taxon>Ascomycota</taxon>
        <taxon>Pezizomycotina</taxon>
        <taxon>Eurotiomycetes</taxon>
        <taxon>Eurotiomycetidae</taxon>
        <taxon>Onygenales</taxon>
        <taxon>Ajellomycetaceae</taxon>
        <taxon>Histoplasma</taxon>
    </lineage>
</organism>